<dbReference type="GeneID" id="300933761"/>
<reference evidence="2" key="1">
    <citation type="submission" date="2016-10" db="EMBL/GenBank/DDBJ databases">
        <authorList>
            <person name="Varghese N."/>
            <person name="Submissions S."/>
        </authorList>
    </citation>
    <scope>NUCLEOTIDE SEQUENCE [LARGE SCALE GENOMIC DNA]</scope>
    <source>
        <strain evidence="2">JCM 18416</strain>
    </source>
</reference>
<keyword evidence="2" id="KW-1185">Reference proteome</keyword>
<accession>A0A1H0XH63</accession>
<dbReference type="Pfam" id="PF24876">
    <property type="entry name" value="PA4575"/>
    <property type="match status" value="1"/>
</dbReference>
<sequence>MSRSLCLTRQCLGLVTRIECVIRPMAGNSGRWILLCAAGMSGAQPSAIKAQGPFYGPCVAEGVLESIAESLALQGYVECSEPPIWRLHMQAELRRVNGERSSPLGLLQRRPETDGHN</sequence>
<dbReference type="InterPro" id="IPR056903">
    <property type="entry name" value="PA4575-like"/>
</dbReference>
<gene>
    <name evidence="1" type="ORF">SAMN05216213_115127</name>
</gene>
<protein>
    <submittedName>
        <fullName evidence="1">Uncharacterized protein</fullName>
    </submittedName>
</protein>
<dbReference type="AlphaFoldDB" id="A0A1H0XH63"/>
<dbReference type="OrthoDB" id="6914861at2"/>
<evidence type="ECO:0000313" key="1">
    <source>
        <dbReference type="EMBL" id="SDQ01936.1"/>
    </source>
</evidence>
<name>A0A1H0XH63_9GAMM</name>
<dbReference type="EMBL" id="FNJJ01000015">
    <property type="protein sequence ID" value="SDQ01936.1"/>
    <property type="molecule type" value="Genomic_DNA"/>
</dbReference>
<dbReference type="Proteomes" id="UP000199460">
    <property type="component" value="Unassembled WGS sequence"/>
</dbReference>
<dbReference type="RefSeq" id="WP_090433959.1">
    <property type="nucleotide sequence ID" value="NZ_CP040349.1"/>
</dbReference>
<organism evidence="1 2">
    <name type="scientific">Ectopseudomonas guguanensis</name>
    <dbReference type="NCBI Taxonomy" id="1198456"/>
    <lineage>
        <taxon>Bacteria</taxon>
        <taxon>Pseudomonadati</taxon>
        <taxon>Pseudomonadota</taxon>
        <taxon>Gammaproteobacteria</taxon>
        <taxon>Pseudomonadales</taxon>
        <taxon>Pseudomonadaceae</taxon>
        <taxon>Ectopseudomonas</taxon>
    </lineage>
</organism>
<proteinExistence type="predicted"/>
<evidence type="ECO:0000313" key="2">
    <source>
        <dbReference type="Proteomes" id="UP000199460"/>
    </source>
</evidence>